<evidence type="ECO:0000313" key="3">
    <source>
        <dbReference type="Proteomes" id="UP001652582"/>
    </source>
</evidence>
<proteinExistence type="predicted"/>
<dbReference type="Proteomes" id="UP001652582">
    <property type="component" value="Chromosome 4"/>
</dbReference>
<evidence type="ECO:0000256" key="1">
    <source>
        <dbReference type="SAM" id="MobiDB-lite"/>
    </source>
</evidence>
<dbReference type="PANTHER" id="PTHR15863">
    <property type="entry name" value="MRN COMPLEX-INTERACTING PROTEIN"/>
    <property type="match status" value="1"/>
</dbReference>
<dbReference type="GO" id="GO:0005634">
    <property type="term" value="C:nucleus"/>
    <property type="evidence" value="ECO:0007669"/>
    <property type="project" value="TreeGrafter"/>
</dbReference>
<dbReference type="GeneID" id="112047312"/>
<dbReference type="AlphaFoldDB" id="A0A6J1MX63"/>
<organism evidence="3 4">
    <name type="scientific">Bicyclus anynana</name>
    <name type="common">Squinting bush brown butterfly</name>
    <dbReference type="NCBI Taxonomy" id="110368"/>
    <lineage>
        <taxon>Eukaryota</taxon>
        <taxon>Metazoa</taxon>
        <taxon>Ecdysozoa</taxon>
        <taxon>Arthropoda</taxon>
        <taxon>Hexapoda</taxon>
        <taxon>Insecta</taxon>
        <taxon>Pterygota</taxon>
        <taxon>Neoptera</taxon>
        <taxon>Endopterygota</taxon>
        <taxon>Lepidoptera</taxon>
        <taxon>Glossata</taxon>
        <taxon>Ditrysia</taxon>
        <taxon>Papilionoidea</taxon>
        <taxon>Nymphalidae</taxon>
        <taxon>Satyrinae</taxon>
        <taxon>Satyrini</taxon>
        <taxon>Mycalesina</taxon>
        <taxon>Bicyclus</taxon>
    </lineage>
</organism>
<dbReference type="InterPro" id="IPR032739">
    <property type="entry name" value="MRNIP"/>
</dbReference>
<evidence type="ECO:0000259" key="2">
    <source>
        <dbReference type="Pfam" id="PF15749"/>
    </source>
</evidence>
<dbReference type="GO" id="GO:0007095">
    <property type="term" value="P:mitotic G2 DNA damage checkpoint signaling"/>
    <property type="evidence" value="ECO:0007669"/>
    <property type="project" value="TreeGrafter"/>
</dbReference>
<dbReference type="GO" id="GO:0003682">
    <property type="term" value="F:chromatin binding"/>
    <property type="evidence" value="ECO:0007669"/>
    <property type="project" value="TreeGrafter"/>
</dbReference>
<dbReference type="PANTHER" id="PTHR15863:SF2">
    <property type="entry name" value="MRN COMPLEX-INTERACTING PROTEIN"/>
    <property type="match status" value="1"/>
</dbReference>
<keyword evidence="3" id="KW-1185">Reference proteome</keyword>
<dbReference type="OrthoDB" id="5960226at2759"/>
<dbReference type="InterPro" id="IPR049472">
    <property type="entry name" value="MRNIP_N"/>
</dbReference>
<feature type="domain" description="MRN complex-interacting protein N-terminal" evidence="2">
    <location>
        <begin position="7"/>
        <end position="117"/>
    </location>
</feature>
<sequence length="320" mass="37273">MPQVFQVLKCYKCSIFQVHQTKKSNKWKCKVCGEKQSVKRHYGIGTAKDCRIHVQKLNNMQGNMEEPKLTTTDSDSAGDSDDSNTDNTIDEIKTENVKNITQLSTNNAKKESKWSNFVEEEEIFTAKEPEFIDNVEVCLELPRKRRINRKRDTFKVPKLPSNNDCNKKAEIIKDIINLSNSCYEELNSVNNRNFTELQTDNNESSMKEQFESNRKKNEVMNFQVSKTSKWAQYENNETNDHNTILEKDFDSSEDNIQYYEDTEDEAQNIVYNSQNNEYNDDEKLEKDGCMNSQKTEKDLSSITPIFSLCDDNELDDILDF</sequence>
<evidence type="ECO:0000313" key="4">
    <source>
        <dbReference type="RefSeq" id="XP_023940165.2"/>
    </source>
</evidence>
<dbReference type="KEGG" id="bany:112047312"/>
<protein>
    <submittedName>
        <fullName evidence="4">Uncharacterized protein LOC112047312</fullName>
    </submittedName>
</protein>
<reference evidence="4" key="1">
    <citation type="submission" date="2025-08" db="UniProtKB">
        <authorList>
            <consortium name="RefSeq"/>
        </authorList>
    </citation>
    <scope>IDENTIFICATION</scope>
</reference>
<dbReference type="Pfam" id="PF15749">
    <property type="entry name" value="MRNIP"/>
    <property type="match status" value="1"/>
</dbReference>
<accession>A0A6J1MX63</accession>
<dbReference type="RefSeq" id="XP_023940165.2">
    <property type="nucleotide sequence ID" value="XM_024084397.2"/>
</dbReference>
<gene>
    <name evidence="4" type="primary">LOC112047312</name>
</gene>
<feature type="region of interest" description="Disordered" evidence="1">
    <location>
        <begin position="61"/>
        <end position="88"/>
    </location>
</feature>
<name>A0A6J1MX63_BICAN</name>